<evidence type="ECO:0000313" key="2">
    <source>
        <dbReference type="Proteomes" id="UP001153678"/>
    </source>
</evidence>
<dbReference type="Proteomes" id="UP001153678">
    <property type="component" value="Unassembled WGS sequence"/>
</dbReference>
<keyword evidence="2" id="KW-1185">Reference proteome</keyword>
<proteinExistence type="predicted"/>
<accession>A0A9W4WUQ6</accession>
<organism evidence="1 2">
    <name type="scientific">Funneliformis geosporum</name>
    <dbReference type="NCBI Taxonomy" id="1117311"/>
    <lineage>
        <taxon>Eukaryota</taxon>
        <taxon>Fungi</taxon>
        <taxon>Fungi incertae sedis</taxon>
        <taxon>Mucoromycota</taxon>
        <taxon>Glomeromycotina</taxon>
        <taxon>Glomeromycetes</taxon>
        <taxon>Glomerales</taxon>
        <taxon>Glomeraceae</taxon>
        <taxon>Funneliformis</taxon>
    </lineage>
</organism>
<dbReference type="AlphaFoldDB" id="A0A9W4WUQ6"/>
<comment type="caution">
    <text evidence="1">The sequence shown here is derived from an EMBL/GenBank/DDBJ whole genome shotgun (WGS) entry which is preliminary data.</text>
</comment>
<dbReference type="EMBL" id="CAMKVN010001074">
    <property type="protein sequence ID" value="CAI2173518.1"/>
    <property type="molecule type" value="Genomic_DNA"/>
</dbReference>
<reference evidence="1" key="1">
    <citation type="submission" date="2022-08" db="EMBL/GenBank/DDBJ databases">
        <authorList>
            <person name="Kallberg Y."/>
            <person name="Tangrot J."/>
            <person name="Rosling A."/>
        </authorList>
    </citation>
    <scope>NUCLEOTIDE SEQUENCE</scope>
    <source>
        <strain evidence="1">Wild A</strain>
    </source>
</reference>
<protein>
    <submittedName>
        <fullName evidence="1">17684_t:CDS:1</fullName>
    </submittedName>
</protein>
<name>A0A9W4WUQ6_9GLOM</name>
<gene>
    <name evidence="1" type="ORF">FWILDA_LOCUS6126</name>
</gene>
<evidence type="ECO:0000313" key="1">
    <source>
        <dbReference type="EMBL" id="CAI2173518.1"/>
    </source>
</evidence>
<sequence length="188" mass="21151">MSIGWRKGTNLEEKFIGILNRVACSTGNSTTKLSYVPLYQAKPLKSQSLHTVSTNKSSSNNRNQRGGELRLFVRMIVDSDDDSEPRQKNVYQLWNFVNSKYENFYTPEDSNTMIVIKGKKKSTFNHLKTPSRAALIICDVAKIGTIIKCFQKVPKRFEGKDEACRQSQITPSNGKAATNSILLILAEN</sequence>